<evidence type="ECO:0000259" key="1">
    <source>
        <dbReference type="Pfam" id="PF17906"/>
    </source>
</evidence>
<proteinExistence type="predicted"/>
<evidence type="ECO:0000313" key="2">
    <source>
        <dbReference type="Proteomes" id="UP000095283"/>
    </source>
</evidence>
<feature type="domain" description="Mos1 transposase HTH" evidence="1">
    <location>
        <begin position="5"/>
        <end position="41"/>
    </location>
</feature>
<reference evidence="3" key="1">
    <citation type="submission" date="2016-11" db="UniProtKB">
        <authorList>
            <consortium name="WormBaseParasite"/>
        </authorList>
    </citation>
    <scope>IDENTIFICATION</scope>
</reference>
<organism evidence="2 3">
    <name type="scientific">Heterorhabditis bacteriophora</name>
    <name type="common">Entomopathogenic nematode worm</name>
    <dbReference type="NCBI Taxonomy" id="37862"/>
    <lineage>
        <taxon>Eukaryota</taxon>
        <taxon>Metazoa</taxon>
        <taxon>Ecdysozoa</taxon>
        <taxon>Nematoda</taxon>
        <taxon>Chromadorea</taxon>
        <taxon>Rhabditida</taxon>
        <taxon>Rhabditina</taxon>
        <taxon>Rhabditomorpha</taxon>
        <taxon>Strongyloidea</taxon>
        <taxon>Heterorhabditidae</taxon>
        <taxon>Heterorhabditis</taxon>
    </lineage>
</organism>
<dbReference type="Pfam" id="PF17906">
    <property type="entry name" value="HTH_48"/>
    <property type="match status" value="1"/>
</dbReference>
<dbReference type="AlphaFoldDB" id="A0A1I7XCL3"/>
<dbReference type="Gene3D" id="1.10.10.1450">
    <property type="match status" value="1"/>
</dbReference>
<evidence type="ECO:0000313" key="3">
    <source>
        <dbReference type="WBParaSite" id="Hba_15378"/>
    </source>
</evidence>
<dbReference type="Proteomes" id="UP000095283">
    <property type="component" value="Unplaced"/>
</dbReference>
<keyword evidence="2" id="KW-1185">Reference proteome</keyword>
<dbReference type="InterPro" id="IPR041426">
    <property type="entry name" value="Mos1_HTH"/>
</dbReference>
<dbReference type="WBParaSite" id="Hba_15378">
    <property type="protein sequence ID" value="Hba_15378"/>
    <property type="gene ID" value="Hba_15378"/>
</dbReference>
<name>A0A1I7XCL3_HETBA</name>
<protein>
    <submittedName>
        <fullName evidence="3">HTH_48 domain-containing protein</fullName>
    </submittedName>
</protein>
<sequence length="100" mass="11154">MSHQKLHIQHCILYEFQQGKNAAEASKSICSVLGECVVSQNPGQPTTSTAKPILLCIWWDMKGVLFCKLLQLGETVTAKRYGRQMIDLLDGMGEKRPFTG</sequence>
<dbReference type="InterPro" id="IPR001888">
    <property type="entry name" value="Transposase_1"/>
</dbReference>
<dbReference type="Pfam" id="PF01359">
    <property type="entry name" value="Transposase_1"/>
    <property type="match status" value="1"/>
</dbReference>
<accession>A0A1I7XCL3</accession>